<feature type="compositionally biased region" description="Basic and acidic residues" evidence="1">
    <location>
        <begin position="180"/>
        <end position="224"/>
    </location>
</feature>
<sequence length="234" mass="25948">MPLFKLFRSKPSESPAPAPPAQPAGRRRPAPSQAAPARAAPAATQAVPQATQVAGIPVQAPPTVPQVTVQHVQQQLGSVREDLIQPIREVLDNAFSEDMSNILDMLINEASTGMAQLQQQVEVCIMEERFDVLEEISTLASQFQELQQAAERWKAGEASSAGISLSQMTAEQQEEAQEAWLREEEERRRQDEARFREQEEAQQKWLEEQAAAQREEAARQEETTHSSGVWTGLA</sequence>
<evidence type="ECO:0000313" key="3">
    <source>
        <dbReference type="Proteomes" id="UP001642484"/>
    </source>
</evidence>
<keyword evidence="3" id="KW-1185">Reference proteome</keyword>
<feature type="non-terminal residue" evidence="2">
    <location>
        <position position="234"/>
    </location>
</feature>
<reference evidence="2 3" key="1">
    <citation type="submission" date="2024-02" db="EMBL/GenBank/DDBJ databases">
        <authorList>
            <person name="Chen Y."/>
            <person name="Shah S."/>
            <person name="Dougan E. K."/>
            <person name="Thang M."/>
            <person name="Chan C."/>
        </authorList>
    </citation>
    <scope>NUCLEOTIDE SEQUENCE [LARGE SCALE GENOMIC DNA]</scope>
</reference>
<feature type="compositionally biased region" description="Polar residues" evidence="1">
    <location>
        <begin position="225"/>
        <end position="234"/>
    </location>
</feature>
<evidence type="ECO:0000256" key="1">
    <source>
        <dbReference type="SAM" id="MobiDB-lite"/>
    </source>
</evidence>
<accession>A0ABP0QB53</accession>
<feature type="compositionally biased region" description="Low complexity" evidence="1">
    <location>
        <begin position="30"/>
        <end position="48"/>
    </location>
</feature>
<evidence type="ECO:0000313" key="2">
    <source>
        <dbReference type="EMBL" id="CAK9085248.1"/>
    </source>
</evidence>
<protein>
    <submittedName>
        <fullName evidence="2">Uncharacterized protein</fullName>
    </submittedName>
</protein>
<comment type="caution">
    <text evidence="2">The sequence shown here is derived from an EMBL/GenBank/DDBJ whole genome shotgun (WGS) entry which is preliminary data.</text>
</comment>
<dbReference type="EMBL" id="CAXAMN010024278">
    <property type="protein sequence ID" value="CAK9085248.1"/>
    <property type="molecule type" value="Genomic_DNA"/>
</dbReference>
<organism evidence="2 3">
    <name type="scientific">Durusdinium trenchii</name>
    <dbReference type="NCBI Taxonomy" id="1381693"/>
    <lineage>
        <taxon>Eukaryota</taxon>
        <taxon>Sar</taxon>
        <taxon>Alveolata</taxon>
        <taxon>Dinophyceae</taxon>
        <taxon>Suessiales</taxon>
        <taxon>Symbiodiniaceae</taxon>
        <taxon>Durusdinium</taxon>
    </lineage>
</organism>
<feature type="region of interest" description="Disordered" evidence="1">
    <location>
        <begin position="165"/>
        <end position="234"/>
    </location>
</feature>
<name>A0ABP0QB53_9DINO</name>
<gene>
    <name evidence="2" type="ORF">CCMP2556_LOCUS41402</name>
</gene>
<proteinExistence type="predicted"/>
<feature type="region of interest" description="Disordered" evidence="1">
    <location>
        <begin position="1"/>
        <end position="48"/>
    </location>
</feature>
<dbReference type="Proteomes" id="UP001642484">
    <property type="component" value="Unassembled WGS sequence"/>
</dbReference>